<organism evidence="1 2">
    <name type="scientific">Lecanicillium saksenae</name>
    <dbReference type="NCBI Taxonomy" id="468837"/>
    <lineage>
        <taxon>Eukaryota</taxon>
        <taxon>Fungi</taxon>
        <taxon>Dikarya</taxon>
        <taxon>Ascomycota</taxon>
        <taxon>Pezizomycotina</taxon>
        <taxon>Sordariomycetes</taxon>
        <taxon>Hypocreomycetidae</taxon>
        <taxon>Hypocreales</taxon>
        <taxon>Cordycipitaceae</taxon>
        <taxon>Lecanicillium</taxon>
    </lineage>
</organism>
<proteinExistence type="predicted"/>
<reference evidence="1" key="1">
    <citation type="submission" date="2022-07" db="EMBL/GenBank/DDBJ databases">
        <title>Genome Sequence of Lecanicillium saksenae.</title>
        <authorList>
            <person name="Buettner E."/>
        </authorList>
    </citation>
    <scope>NUCLEOTIDE SEQUENCE</scope>
    <source>
        <strain evidence="1">VT-O1</strain>
    </source>
</reference>
<gene>
    <name evidence="1" type="ORF">NLG97_g5775</name>
</gene>
<sequence>MVVTRAQAAIRKGHASLGPLDQETRPKGIQKPRLARDAPKQLACTVEANAHPKDSTPRKPREEPSFDAEVGNSDPPPKRPQPSSELTPVQDTLDSPTSNHGNIDPIAFWVRQGKWPKDSLEANDMDYLLARKVFLPSRRRKTADSATSKTPSDQRPREEKCVPYRDAKYHLLLRSKGSYMHTAGVGITDTSKRLIRDLLDVHQPAPRETLFDETCFVQTCRNLLGKNEARVIQDISRLIVPSAEALAARAKHRRHLRHLTESVNDAWNNSIPLTGTRPQPDYSVGFGRDAFNQDQLAKLSPFIGDVLGGDQSLFMATYYMYFPFLACEVKCGSGELEVADRQNAHSMTLAARAVTELFRAVKCEAEVHREILAFSVSHDDRSVRIYGHYPVIDGNQDIKYYRHPIRSFDFTELDGREKWTAYRFTKNVYDSWMPSHFRRICSAIDQLPADLNFDDASLPSAASSRGSESHPLSPPDSKSTSDYVETASQSSSSTKTRKRRRLATPPANSRTAKKRRRGTC</sequence>
<dbReference type="EMBL" id="JANAKD010000688">
    <property type="protein sequence ID" value="KAJ3490464.1"/>
    <property type="molecule type" value="Genomic_DNA"/>
</dbReference>
<name>A0ACC1QUQ0_9HYPO</name>
<accession>A0ACC1QUQ0</accession>
<dbReference type="Proteomes" id="UP001148737">
    <property type="component" value="Unassembled WGS sequence"/>
</dbReference>
<evidence type="ECO:0000313" key="1">
    <source>
        <dbReference type="EMBL" id="KAJ3490464.1"/>
    </source>
</evidence>
<keyword evidence="2" id="KW-1185">Reference proteome</keyword>
<evidence type="ECO:0000313" key="2">
    <source>
        <dbReference type="Proteomes" id="UP001148737"/>
    </source>
</evidence>
<protein>
    <submittedName>
        <fullName evidence="1">Uncharacterized protein</fullName>
    </submittedName>
</protein>
<comment type="caution">
    <text evidence="1">The sequence shown here is derived from an EMBL/GenBank/DDBJ whole genome shotgun (WGS) entry which is preliminary data.</text>
</comment>